<reference evidence="1" key="1">
    <citation type="submission" date="2021-02" db="EMBL/GenBank/DDBJ databases">
        <authorList>
            <person name="Nowell W R."/>
        </authorList>
    </citation>
    <scope>NUCLEOTIDE SEQUENCE</scope>
</reference>
<name>A0A819PTI5_9BILA</name>
<gene>
    <name evidence="1" type="ORF">OTI717_LOCUS29910</name>
</gene>
<proteinExistence type="predicted"/>
<comment type="caution">
    <text evidence="1">The sequence shown here is derived from an EMBL/GenBank/DDBJ whole genome shotgun (WGS) entry which is preliminary data.</text>
</comment>
<dbReference type="Proteomes" id="UP000663823">
    <property type="component" value="Unassembled WGS sequence"/>
</dbReference>
<evidence type="ECO:0000313" key="1">
    <source>
        <dbReference type="EMBL" id="CAF4017557.1"/>
    </source>
</evidence>
<dbReference type="AlphaFoldDB" id="A0A819PTI5"/>
<evidence type="ECO:0000313" key="2">
    <source>
        <dbReference type="Proteomes" id="UP000663823"/>
    </source>
</evidence>
<accession>A0A819PTI5</accession>
<dbReference type="EMBL" id="CAJOAX010007761">
    <property type="protein sequence ID" value="CAF4017557.1"/>
    <property type="molecule type" value="Genomic_DNA"/>
</dbReference>
<sequence length="357" mass="42583">MFNNLQCLNMDPFSTCDYNQLAFGVSPPNIFSSTLLYLRVVVDSYEDCLYLLDGRFNQLNEFNVTICSSNVPSLPLINNKKKLSNLKCFLLRHKSVLLVYNTFLIPLLHRMSNLEELSLYFVNHNTPIIDGNDLEMNIMNYMRKLKKFKFNIRSVISLNNQVYLPSHEYIQNTFKNLKNNQIISCIDYFPKANEFHCHIYSYPYTWNYYDNITNNFHDGLFKRVYEISLFDERPFEREFFLKIAKSFPCIEELRLHNRELQKNDNQQWSIIEYPHLIRLDLVQTHENYVEQFLNNTKVCLLNDFDLRVDYNTLQRVTDNFTSDAIRINCSKIKCLFLYNEPELSRDLKDCFPHAKIC</sequence>
<organism evidence="1 2">
    <name type="scientific">Rotaria sordida</name>
    <dbReference type="NCBI Taxonomy" id="392033"/>
    <lineage>
        <taxon>Eukaryota</taxon>
        <taxon>Metazoa</taxon>
        <taxon>Spiralia</taxon>
        <taxon>Gnathifera</taxon>
        <taxon>Rotifera</taxon>
        <taxon>Eurotatoria</taxon>
        <taxon>Bdelloidea</taxon>
        <taxon>Philodinida</taxon>
        <taxon>Philodinidae</taxon>
        <taxon>Rotaria</taxon>
    </lineage>
</organism>
<protein>
    <submittedName>
        <fullName evidence="1">Uncharacterized protein</fullName>
    </submittedName>
</protein>